<feature type="transmembrane region" description="Helical" evidence="1">
    <location>
        <begin position="77"/>
        <end position="97"/>
    </location>
</feature>
<dbReference type="Proteomes" id="UP000199682">
    <property type="component" value="Unassembled WGS sequence"/>
</dbReference>
<evidence type="ECO:0000313" key="2">
    <source>
        <dbReference type="EMBL" id="SDJ27084.1"/>
    </source>
</evidence>
<proteinExistence type="predicted"/>
<dbReference type="InterPro" id="IPR025325">
    <property type="entry name" value="DUF4231"/>
</dbReference>
<gene>
    <name evidence="2" type="ORF">SAMN04488074_101944</name>
</gene>
<keyword evidence="1" id="KW-1133">Transmembrane helix</keyword>
<evidence type="ECO:0000256" key="1">
    <source>
        <dbReference type="SAM" id="Phobius"/>
    </source>
</evidence>
<accession>A0A1G8SD28</accession>
<dbReference type="NCBIfam" id="NF033634">
    <property type="entry name" value="SLATT_1"/>
    <property type="match status" value="1"/>
</dbReference>
<feature type="transmembrane region" description="Helical" evidence="1">
    <location>
        <begin position="50"/>
        <end position="71"/>
    </location>
</feature>
<reference evidence="3" key="1">
    <citation type="submission" date="2016-10" db="EMBL/GenBank/DDBJ databases">
        <authorList>
            <person name="Varghese N."/>
            <person name="Submissions S."/>
        </authorList>
    </citation>
    <scope>NUCLEOTIDE SEQUENCE [LARGE SCALE GENOMIC DNA]</scope>
    <source>
        <strain evidence="3">DSM 44796</strain>
    </source>
</reference>
<evidence type="ECO:0008006" key="4">
    <source>
        <dbReference type="Google" id="ProtNLM"/>
    </source>
</evidence>
<dbReference type="Pfam" id="PF14015">
    <property type="entry name" value="DUF4231"/>
    <property type="match status" value="1"/>
</dbReference>
<sequence length="174" mass="19162">MDAILGHVKRIPQFPPDLAAMKGGVVTAADAYGSWLRSFYDVRAKWHRRFYRSSGLLVILVGAALPVLTSLDYPGKPVIISLAGVLVAGLTGLRAFYRWDQSWILLRNSEMAVTAAYLAWKMTPGNLPAGDEAATPEQEKSAHVFIEKLGELRQHEARSYFENMAFPAVNGTQA</sequence>
<keyword evidence="1" id="KW-0812">Transmembrane</keyword>
<evidence type="ECO:0000313" key="3">
    <source>
        <dbReference type="Proteomes" id="UP000199682"/>
    </source>
</evidence>
<dbReference type="EMBL" id="FNET01000001">
    <property type="protein sequence ID" value="SDJ27084.1"/>
    <property type="molecule type" value="Genomic_DNA"/>
</dbReference>
<name>A0A1G8SD28_9PSEU</name>
<keyword evidence="1" id="KW-0472">Membrane</keyword>
<dbReference type="AlphaFoldDB" id="A0A1G8SD28"/>
<protein>
    <recommendedName>
        <fullName evidence="4">DUF4231 domain-containing protein</fullName>
    </recommendedName>
</protein>
<organism evidence="2 3">
    <name type="scientific">Lentzea albidocapillata subsp. violacea</name>
    <dbReference type="NCBI Taxonomy" id="128104"/>
    <lineage>
        <taxon>Bacteria</taxon>
        <taxon>Bacillati</taxon>
        <taxon>Actinomycetota</taxon>
        <taxon>Actinomycetes</taxon>
        <taxon>Pseudonocardiales</taxon>
        <taxon>Pseudonocardiaceae</taxon>
        <taxon>Lentzea</taxon>
    </lineage>
</organism>